<evidence type="ECO:0000256" key="12">
    <source>
        <dbReference type="ARBA" id="ARBA00023268"/>
    </source>
</evidence>
<keyword evidence="9" id="KW-0573">Peptidoglycan synthesis</keyword>
<evidence type="ECO:0000256" key="4">
    <source>
        <dbReference type="ARBA" id="ARBA00022676"/>
    </source>
</evidence>
<evidence type="ECO:0000259" key="17">
    <source>
        <dbReference type="Pfam" id="PF00905"/>
    </source>
</evidence>
<proteinExistence type="predicted"/>
<accession>A0A3G8YDP0</accession>
<organism evidence="19 20">
    <name type="scientific">Deinococcus psychrotolerans</name>
    <dbReference type="NCBI Taxonomy" id="2489213"/>
    <lineage>
        <taxon>Bacteria</taxon>
        <taxon>Thermotogati</taxon>
        <taxon>Deinococcota</taxon>
        <taxon>Deinococci</taxon>
        <taxon>Deinococcales</taxon>
        <taxon>Deinococcaceae</taxon>
        <taxon>Deinococcus</taxon>
    </lineage>
</organism>
<evidence type="ECO:0000256" key="11">
    <source>
        <dbReference type="ARBA" id="ARBA00023136"/>
    </source>
</evidence>
<evidence type="ECO:0000256" key="6">
    <source>
        <dbReference type="ARBA" id="ARBA00022692"/>
    </source>
</evidence>
<dbReference type="InterPro" id="IPR036950">
    <property type="entry name" value="PBP_transglycosylase"/>
</dbReference>
<evidence type="ECO:0000256" key="16">
    <source>
        <dbReference type="SAM" id="MobiDB-lite"/>
    </source>
</evidence>
<feature type="domain" description="Penicillin-binding protein transpeptidase" evidence="17">
    <location>
        <begin position="349"/>
        <end position="595"/>
    </location>
</feature>
<feature type="compositionally biased region" description="Pro residues" evidence="16">
    <location>
        <begin position="667"/>
        <end position="677"/>
    </location>
</feature>
<keyword evidence="20" id="KW-1185">Reference proteome</keyword>
<dbReference type="GO" id="GO:0008955">
    <property type="term" value="F:peptidoglycan glycosyltransferase activity"/>
    <property type="evidence" value="ECO:0007669"/>
    <property type="project" value="UniProtKB-EC"/>
</dbReference>
<feature type="compositionally biased region" description="Polar residues" evidence="16">
    <location>
        <begin position="730"/>
        <end position="745"/>
    </location>
</feature>
<evidence type="ECO:0000256" key="3">
    <source>
        <dbReference type="ARBA" id="ARBA00022670"/>
    </source>
</evidence>
<evidence type="ECO:0000313" key="19">
    <source>
        <dbReference type="EMBL" id="AZI43033.1"/>
    </source>
</evidence>
<dbReference type="InterPro" id="IPR001264">
    <property type="entry name" value="Glyco_trans_51"/>
</dbReference>
<evidence type="ECO:0000256" key="1">
    <source>
        <dbReference type="ARBA" id="ARBA00004370"/>
    </source>
</evidence>
<evidence type="ECO:0000256" key="2">
    <source>
        <dbReference type="ARBA" id="ARBA00022645"/>
    </source>
</evidence>
<dbReference type="Gene3D" id="1.10.3810.10">
    <property type="entry name" value="Biosynthetic peptidoglycan transglycosylase-like"/>
    <property type="match status" value="1"/>
</dbReference>
<keyword evidence="4" id="KW-0328">Glycosyltransferase</keyword>
<name>A0A3G8YDP0_9DEIO</name>
<dbReference type="SUPFAM" id="SSF56601">
    <property type="entry name" value="beta-lactamase/transpeptidase-like"/>
    <property type="match status" value="1"/>
</dbReference>
<dbReference type="PANTHER" id="PTHR32282">
    <property type="entry name" value="BINDING PROTEIN TRANSPEPTIDASE, PUTATIVE-RELATED"/>
    <property type="match status" value="1"/>
</dbReference>
<dbReference type="InterPro" id="IPR023346">
    <property type="entry name" value="Lysozyme-like_dom_sf"/>
</dbReference>
<keyword evidence="6" id="KW-0812">Transmembrane</keyword>
<keyword evidence="5" id="KW-0808">Transferase</keyword>
<dbReference type="Pfam" id="PF00905">
    <property type="entry name" value="Transpeptidase"/>
    <property type="match status" value="1"/>
</dbReference>
<keyword evidence="13" id="KW-0961">Cell wall biogenesis/degradation</keyword>
<keyword evidence="8" id="KW-0133">Cell shape</keyword>
<feature type="domain" description="Glycosyl transferase family 51" evidence="18">
    <location>
        <begin position="66"/>
        <end position="224"/>
    </location>
</feature>
<protein>
    <recommendedName>
        <fullName evidence="14">peptidoglycan glycosyltransferase</fullName>
        <ecNumber evidence="14">2.4.99.28</ecNumber>
    </recommendedName>
</protein>
<dbReference type="KEGG" id="dph:EHF33_10000"/>
<dbReference type="EMBL" id="CP034183">
    <property type="protein sequence ID" value="AZI43033.1"/>
    <property type="molecule type" value="Genomic_DNA"/>
</dbReference>
<dbReference type="SUPFAM" id="SSF53955">
    <property type="entry name" value="Lysozyme-like"/>
    <property type="match status" value="1"/>
</dbReference>
<reference evidence="19 20" key="1">
    <citation type="submission" date="2018-11" db="EMBL/GenBank/DDBJ databases">
        <title>Deinococcus shelandsis sp. nov., isolated from South Shetland Islands soil of Antarctica.</title>
        <authorList>
            <person name="Tian J."/>
        </authorList>
    </citation>
    <scope>NUCLEOTIDE SEQUENCE [LARGE SCALE GENOMIC DNA]</scope>
    <source>
        <strain evidence="19 20">S14-83T</strain>
    </source>
</reference>
<dbReference type="Gene3D" id="3.40.710.10">
    <property type="entry name" value="DD-peptidase/beta-lactamase superfamily"/>
    <property type="match status" value="1"/>
</dbReference>
<dbReference type="Proteomes" id="UP000276417">
    <property type="component" value="Chromosome 1"/>
</dbReference>
<dbReference type="AlphaFoldDB" id="A0A3G8YDP0"/>
<dbReference type="GO" id="GO:0008360">
    <property type="term" value="P:regulation of cell shape"/>
    <property type="evidence" value="ECO:0007669"/>
    <property type="project" value="UniProtKB-KW"/>
</dbReference>
<dbReference type="GO" id="GO:0071555">
    <property type="term" value="P:cell wall organization"/>
    <property type="evidence" value="ECO:0007669"/>
    <property type="project" value="UniProtKB-KW"/>
</dbReference>
<dbReference type="EC" id="2.4.99.28" evidence="14"/>
<dbReference type="GO" id="GO:0030288">
    <property type="term" value="C:outer membrane-bounded periplasmic space"/>
    <property type="evidence" value="ECO:0007669"/>
    <property type="project" value="TreeGrafter"/>
</dbReference>
<evidence type="ECO:0000256" key="10">
    <source>
        <dbReference type="ARBA" id="ARBA00022989"/>
    </source>
</evidence>
<evidence type="ECO:0000313" key="20">
    <source>
        <dbReference type="Proteomes" id="UP000276417"/>
    </source>
</evidence>
<dbReference type="InterPro" id="IPR050396">
    <property type="entry name" value="Glycosyltr_51/Transpeptidase"/>
</dbReference>
<dbReference type="GO" id="GO:0008658">
    <property type="term" value="F:penicillin binding"/>
    <property type="evidence" value="ECO:0007669"/>
    <property type="project" value="InterPro"/>
</dbReference>
<evidence type="ECO:0000256" key="13">
    <source>
        <dbReference type="ARBA" id="ARBA00023316"/>
    </source>
</evidence>
<dbReference type="GO" id="GO:0016020">
    <property type="term" value="C:membrane"/>
    <property type="evidence" value="ECO:0007669"/>
    <property type="project" value="UniProtKB-SubCell"/>
</dbReference>
<evidence type="ECO:0000259" key="18">
    <source>
        <dbReference type="Pfam" id="PF00912"/>
    </source>
</evidence>
<dbReference type="Pfam" id="PF00912">
    <property type="entry name" value="Transgly"/>
    <property type="match status" value="1"/>
</dbReference>
<keyword evidence="3" id="KW-0645">Protease</keyword>
<keyword evidence="2" id="KW-0121">Carboxypeptidase</keyword>
<dbReference type="PANTHER" id="PTHR32282:SF27">
    <property type="entry name" value="PENICILLIN-BINDING PROTEIN 1A"/>
    <property type="match status" value="1"/>
</dbReference>
<sequence>MRFLLRTLGVLVVLALLAAGGMWYLWGRDLPSVTDLDVLEFSGTTRVYDRQNKLVATLTPSLSSGQSVNRDLLPLTQISFPAKWAVVTSEDRRFYDHGGVDIIGIGRGLLKGLLQNDLEGGSSITQQVVKNTLLSNLKSARTAERKFKEAVLAYQLENQFSKDQILNAYLNVIYWGDGGASDIIGVGAAAQAYFRVPASQLNLAQSVYLATLIPAPNTRYKDFSGFRPLEKDLLDRMVEDKRVTRADADAAWKTPIYPSGWRIVWGANGQVQSATLERPQSLSDNNPATQTQPAFHFMQALEQELTAQIGRKALYGGGKVYATVDLQDQRAAERASLKAQLPDGATLGIALLDPSNGEVRALVGQKLTGGRPLDWNNALQARRQVGSSIKPLLYTLALSEGWKQSDTVLDSPLMGDYRPQNYDGRWTGRQVTLRYALDHSLNLPTVRLGQEIGMDKFMDKLRQLGMTPPTDAGLSLSIGTLEASPLQMAAAYAPFANGGNYYAPSLVRRVEDARGKVIYSRPAPVPTRVWDAQTAWLGLDMIRGVVNDLDRFQGGLGYNARIEGRDVAGKTGTTNDIKDLWFVGTTPSLTGAVWVGKQAGGSLPTWAYSGTIPAPIWQQAVSGSLEGSPVSAFKEPPGIEYAVVRRVNMAFRTAPVAKPAPEAAKPEPSPADQPAPAPAAAQPVPVNPSPVNPSSASNEIQPQNPQDPSAYPQPEDLVPSDPNAANPNNSTGSDPSVDFQGNQGEVQIVPQPEAPPSQ</sequence>
<dbReference type="GO" id="GO:0004180">
    <property type="term" value="F:carboxypeptidase activity"/>
    <property type="evidence" value="ECO:0007669"/>
    <property type="project" value="UniProtKB-KW"/>
</dbReference>
<feature type="region of interest" description="Disordered" evidence="16">
    <location>
        <begin position="658"/>
        <end position="758"/>
    </location>
</feature>
<evidence type="ECO:0000256" key="5">
    <source>
        <dbReference type="ARBA" id="ARBA00022679"/>
    </source>
</evidence>
<dbReference type="RefSeq" id="WP_124870780.1">
    <property type="nucleotide sequence ID" value="NZ_CP034183.1"/>
</dbReference>
<gene>
    <name evidence="19" type="ORF">EHF33_10000</name>
</gene>
<evidence type="ECO:0000256" key="8">
    <source>
        <dbReference type="ARBA" id="ARBA00022960"/>
    </source>
</evidence>
<dbReference type="GO" id="GO:0006508">
    <property type="term" value="P:proteolysis"/>
    <property type="evidence" value="ECO:0007669"/>
    <property type="project" value="UniProtKB-KW"/>
</dbReference>
<dbReference type="InterPro" id="IPR001460">
    <property type="entry name" value="PCN-bd_Tpept"/>
</dbReference>
<keyword evidence="11" id="KW-0472">Membrane</keyword>
<dbReference type="GO" id="GO:0009252">
    <property type="term" value="P:peptidoglycan biosynthetic process"/>
    <property type="evidence" value="ECO:0007669"/>
    <property type="project" value="UniProtKB-KW"/>
</dbReference>
<comment type="subcellular location">
    <subcellularLocation>
        <location evidence="1">Membrane</location>
    </subcellularLocation>
</comment>
<keyword evidence="7" id="KW-0378">Hydrolase</keyword>
<evidence type="ECO:0000256" key="15">
    <source>
        <dbReference type="ARBA" id="ARBA00049902"/>
    </source>
</evidence>
<comment type="catalytic activity">
    <reaction evidence="15">
        <text>[GlcNAc-(1-&gt;4)-Mur2Ac(oyl-L-Ala-gamma-D-Glu-L-Lys-D-Ala-D-Ala)](n)-di-trans,octa-cis-undecaprenyl diphosphate + beta-D-GlcNAc-(1-&gt;4)-Mur2Ac(oyl-L-Ala-gamma-D-Glu-L-Lys-D-Ala-D-Ala)-di-trans,octa-cis-undecaprenyl diphosphate = [GlcNAc-(1-&gt;4)-Mur2Ac(oyl-L-Ala-gamma-D-Glu-L-Lys-D-Ala-D-Ala)](n+1)-di-trans,octa-cis-undecaprenyl diphosphate + di-trans,octa-cis-undecaprenyl diphosphate + H(+)</text>
        <dbReference type="Rhea" id="RHEA:23708"/>
        <dbReference type="Rhea" id="RHEA-COMP:9602"/>
        <dbReference type="Rhea" id="RHEA-COMP:9603"/>
        <dbReference type="ChEBI" id="CHEBI:15378"/>
        <dbReference type="ChEBI" id="CHEBI:58405"/>
        <dbReference type="ChEBI" id="CHEBI:60033"/>
        <dbReference type="ChEBI" id="CHEBI:78435"/>
        <dbReference type="EC" id="2.4.99.28"/>
    </reaction>
</comment>
<keyword evidence="10" id="KW-1133">Transmembrane helix</keyword>
<keyword evidence="12" id="KW-0511">Multifunctional enzyme</keyword>
<evidence type="ECO:0000256" key="14">
    <source>
        <dbReference type="ARBA" id="ARBA00044770"/>
    </source>
</evidence>
<dbReference type="InterPro" id="IPR012338">
    <property type="entry name" value="Beta-lactam/transpept-like"/>
</dbReference>
<evidence type="ECO:0000256" key="9">
    <source>
        <dbReference type="ARBA" id="ARBA00022984"/>
    </source>
</evidence>
<dbReference type="OrthoDB" id="9766909at2"/>
<evidence type="ECO:0000256" key="7">
    <source>
        <dbReference type="ARBA" id="ARBA00022801"/>
    </source>
</evidence>